<dbReference type="eggNOG" id="COG1384">
    <property type="taxonomic scope" value="Bacteria"/>
</dbReference>
<reference evidence="4" key="1">
    <citation type="submission" date="2008-08" db="EMBL/GenBank/DDBJ databases">
        <title>The complete genome sequence of Thermodesulfovibrio yellowstonii strain ATCC 51303 / DSM 11347 / YP87.</title>
        <authorList>
            <person name="Dodson R.J."/>
            <person name="Durkin A.S."/>
            <person name="Wu M."/>
            <person name="Eisen J."/>
            <person name="Sutton G."/>
        </authorList>
    </citation>
    <scope>NUCLEOTIDE SEQUENCE [LARGE SCALE GENOMIC DNA]</scope>
    <source>
        <strain evidence="4">ATCC 51303 / DSM 11347 / YP87</strain>
    </source>
</reference>
<dbReference type="OrthoDB" id="1123152at2"/>
<dbReference type="InParanoid" id="B5YJE7"/>
<organism evidence="3 4">
    <name type="scientific">Thermodesulfovibrio yellowstonii (strain ATCC 51303 / DSM 11347 / YP87)</name>
    <dbReference type="NCBI Taxonomy" id="289376"/>
    <lineage>
        <taxon>Bacteria</taxon>
        <taxon>Pseudomonadati</taxon>
        <taxon>Nitrospirota</taxon>
        <taxon>Thermodesulfovibrionia</taxon>
        <taxon>Thermodesulfovibrionales</taxon>
        <taxon>Thermodesulfovibrionaceae</taxon>
        <taxon>Thermodesulfovibrio</taxon>
    </lineage>
</organism>
<dbReference type="PATRIC" id="fig|289376.4.peg.513"/>
<dbReference type="EMBL" id="CP001147">
    <property type="protein sequence ID" value="ACI20965.1"/>
    <property type="molecule type" value="Genomic_DNA"/>
</dbReference>
<keyword evidence="1" id="KW-0175">Coiled coil</keyword>
<dbReference type="EnsemblBacteria" id="ACI20965">
    <property type="protein sequence ID" value="ACI20965"/>
    <property type="gene ID" value="THEYE_A0519"/>
</dbReference>
<accession>B5YJE7</accession>
<keyword evidence="4" id="KW-1185">Reference proteome</keyword>
<dbReference type="RefSeq" id="WP_012545693.1">
    <property type="nucleotide sequence ID" value="NC_011296.1"/>
</dbReference>
<gene>
    <name evidence="3" type="ordered locus">THEYE_A0519</name>
</gene>
<dbReference type="Proteomes" id="UP000000718">
    <property type="component" value="Chromosome"/>
</dbReference>
<feature type="domain" description="DUF4209" evidence="2">
    <location>
        <begin position="484"/>
        <end position="573"/>
    </location>
</feature>
<dbReference type="InterPro" id="IPR025209">
    <property type="entry name" value="DUF4209"/>
</dbReference>
<dbReference type="Pfam" id="PF13910">
    <property type="entry name" value="DUF4209"/>
    <property type="match status" value="1"/>
</dbReference>
<evidence type="ECO:0000313" key="3">
    <source>
        <dbReference type="EMBL" id="ACI20965.1"/>
    </source>
</evidence>
<evidence type="ECO:0000256" key="1">
    <source>
        <dbReference type="SAM" id="Coils"/>
    </source>
</evidence>
<name>B5YJE7_THEYD</name>
<sequence length="585" mass="68095">MNEEIREFLHTLESSISGTIEEYEISEKIKTFIEEKFKQKPPDALIWELMAFAFIENYQNDESGWGTYFGPIFVGTNKEGKVIEYPSLRRVTSEILFYWEKRAKESKHPILRQRYSNLVWDFSEKIIQQKPHYSIAQIFIDSIIEIAEKDLYKYEVKVIEKLKRALSLALTINDKERIEKLKNTIINYEEKIAEDDKPGLWGFSYELLIKNKKIQLNQEEQRIIKNLEERLERILKGNNHWAAQRAALLLADYYKGENPFRTKDILIAYGDMVQRVAKQASSLVGVSWLEGVFHIYSQYGLKNEANKLLIKIKEISKNIPSEMKQIEVPIEIPKDELEKFINDVIDGDIKTVLQKVAIYYLPKKDKIINQLKNLSQIAPISFLFTRKIIDESGREIAAIGSLEEDIDGHIVFQISQNMQLTSFILREAISRFISKYNISSASIIDYLYNSPLFDERRKEFFQTGIDAYLNGQFLIALHVLIPQIEALIRNLAEMIGLPVLKQSRSGGFNYRTLDELLREDNIKQVFGEDMSLYLRVLFTDPRGWNLRNNVCHGISHAGIFNEHIADRVLHALLCLALVKEKRDVK</sequence>
<reference evidence="3 4" key="2">
    <citation type="journal article" date="2015" name="Genome Announc.">
        <title>Genome Sequence of the Sulfate-Reducing Thermophilic Bacterium Thermodesulfovibrio yellowstonii Strain DSM 11347T (Phylum Nitrospirae).</title>
        <authorList>
            <person name="Bhatnagar S."/>
            <person name="Badger J.H."/>
            <person name="Madupu R."/>
            <person name="Khouri H.M."/>
            <person name="O'Connor E.M."/>
            <person name="Robb F.T."/>
            <person name="Ward N.L."/>
            <person name="Eisen J.A."/>
        </authorList>
    </citation>
    <scope>NUCLEOTIDE SEQUENCE [LARGE SCALE GENOMIC DNA]</scope>
    <source>
        <strain evidence="4">ATCC 51303 / DSM 11347 / YP87</strain>
    </source>
</reference>
<dbReference type="KEGG" id="tye:THEYE_A0519"/>
<protein>
    <recommendedName>
        <fullName evidence="2">DUF4209 domain-containing protein</fullName>
    </recommendedName>
</protein>
<dbReference type="HOGENOM" id="CLU_031788_1_0_0"/>
<feature type="coiled-coil region" evidence="1">
    <location>
        <begin position="171"/>
        <end position="244"/>
    </location>
</feature>
<dbReference type="STRING" id="289376.THEYE_A0519"/>
<dbReference type="AlphaFoldDB" id="B5YJE7"/>
<evidence type="ECO:0000313" key="4">
    <source>
        <dbReference type="Proteomes" id="UP000000718"/>
    </source>
</evidence>
<proteinExistence type="predicted"/>
<evidence type="ECO:0000259" key="2">
    <source>
        <dbReference type="Pfam" id="PF13910"/>
    </source>
</evidence>